<keyword evidence="3 13" id="KW-0813">Transport</keyword>
<proteinExistence type="inferred from homology"/>
<comment type="subcellular location">
    <subcellularLocation>
        <location evidence="1 13">Cell membrane</location>
        <topology evidence="1 13">Multi-pass membrane protein</topology>
    </subcellularLocation>
</comment>
<evidence type="ECO:0000313" key="15">
    <source>
        <dbReference type="EMBL" id="MBY84772.1"/>
    </source>
</evidence>
<evidence type="ECO:0000256" key="7">
    <source>
        <dbReference type="ARBA" id="ARBA00023065"/>
    </source>
</evidence>
<organism evidence="15">
    <name type="scientific">Sipha flava</name>
    <name type="common">yellow sugarcane aphid</name>
    <dbReference type="NCBI Taxonomy" id="143950"/>
    <lineage>
        <taxon>Eukaryota</taxon>
        <taxon>Metazoa</taxon>
        <taxon>Ecdysozoa</taxon>
        <taxon>Arthropoda</taxon>
        <taxon>Hexapoda</taxon>
        <taxon>Insecta</taxon>
        <taxon>Pterygota</taxon>
        <taxon>Neoptera</taxon>
        <taxon>Paraneoptera</taxon>
        <taxon>Hemiptera</taxon>
        <taxon>Sternorrhyncha</taxon>
        <taxon>Aphidomorpha</taxon>
        <taxon>Aphidoidea</taxon>
        <taxon>Aphididae</taxon>
        <taxon>Sipha</taxon>
    </lineage>
</organism>
<keyword evidence="9 13" id="KW-0869">Chloride channel</keyword>
<feature type="region of interest" description="Disordered" evidence="14">
    <location>
        <begin position="524"/>
        <end position="565"/>
    </location>
</feature>
<dbReference type="PANTHER" id="PTHR12424">
    <property type="entry name" value="TWEETY-RELATED"/>
    <property type="match status" value="1"/>
</dbReference>
<evidence type="ECO:0000256" key="14">
    <source>
        <dbReference type="SAM" id="MobiDB-lite"/>
    </source>
</evidence>
<feature type="transmembrane region" description="Helical" evidence="13">
    <location>
        <begin position="49"/>
        <end position="71"/>
    </location>
</feature>
<dbReference type="GO" id="GO:0005886">
    <property type="term" value="C:plasma membrane"/>
    <property type="evidence" value="ECO:0007669"/>
    <property type="project" value="UniProtKB-SubCell"/>
</dbReference>
<dbReference type="Proteomes" id="UP000694846">
    <property type="component" value="Unplaced"/>
</dbReference>
<keyword evidence="10" id="KW-0325">Glycoprotein</keyword>
<protein>
    <recommendedName>
        <fullName evidence="13">Protein tweety homolog</fullName>
    </recommendedName>
</protein>
<dbReference type="PANTHER" id="PTHR12424:SF8">
    <property type="entry name" value="PROTEIN TWEETY"/>
    <property type="match status" value="1"/>
</dbReference>
<accession>A0A2S2R5Y4</accession>
<dbReference type="GO" id="GO:0072320">
    <property type="term" value="F:volume-sensitive chloride channel activity"/>
    <property type="evidence" value="ECO:0007669"/>
    <property type="project" value="TreeGrafter"/>
</dbReference>
<name>A0A2S2R5Y4_9HEMI</name>
<dbReference type="GO" id="GO:0034707">
    <property type="term" value="C:chloride channel complex"/>
    <property type="evidence" value="ECO:0007669"/>
    <property type="project" value="UniProtKB-UniRule"/>
</dbReference>
<evidence type="ECO:0000256" key="2">
    <source>
        <dbReference type="ARBA" id="ARBA00009849"/>
    </source>
</evidence>
<keyword evidence="7 13" id="KW-0406">Ion transport</keyword>
<comment type="similarity">
    <text evidence="2 13">Belongs to the tweety family.</text>
</comment>
<feature type="transmembrane region" description="Helical" evidence="13">
    <location>
        <begin position="248"/>
        <end position="270"/>
    </location>
</feature>
<evidence type="ECO:0000256" key="10">
    <source>
        <dbReference type="ARBA" id="ARBA00023180"/>
    </source>
</evidence>
<feature type="region of interest" description="Disordered" evidence="14">
    <location>
        <begin position="448"/>
        <end position="488"/>
    </location>
</feature>
<evidence type="ECO:0000313" key="17">
    <source>
        <dbReference type="RefSeq" id="XP_025420264.1"/>
    </source>
</evidence>
<evidence type="ECO:0000313" key="16">
    <source>
        <dbReference type="Proteomes" id="UP000694846"/>
    </source>
</evidence>
<feature type="transmembrane region" description="Helical" evidence="13">
    <location>
        <begin position="404"/>
        <end position="429"/>
    </location>
</feature>
<keyword evidence="16" id="KW-1185">Reference proteome</keyword>
<keyword evidence="5 13" id="KW-0812">Transmembrane</keyword>
<evidence type="ECO:0000256" key="4">
    <source>
        <dbReference type="ARBA" id="ARBA00022475"/>
    </source>
</evidence>
<keyword evidence="11 13" id="KW-0868">Chloride</keyword>
<keyword evidence="6 13" id="KW-1133">Transmembrane helix</keyword>
<feature type="compositionally biased region" description="Polar residues" evidence="14">
    <location>
        <begin position="542"/>
        <end position="565"/>
    </location>
</feature>
<evidence type="ECO:0000256" key="6">
    <source>
        <dbReference type="ARBA" id="ARBA00022989"/>
    </source>
</evidence>
<feature type="compositionally biased region" description="Polar residues" evidence="14">
    <location>
        <begin position="458"/>
        <end position="477"/>
    </location>
</feature>
<dbReference type="AlphaFoldDB" id="A0A2S2R5Y4"/>
<dbReference type="Pfam" id="PF04906">
    <property type="entry name" value="Tweety"/>
    <property type="match status" value="1"/>
</dbReference>
<evidence type="ECO:0000256" key="1">
    <source>
        <dbReference type="ARBA" id="ARBA00004651"/>
    </source>
</evidence>
<feature type="transmembrane region" description="Helical" evidence="13">
    <location>
        <begin position="91"/>
        <end position="110"/>
    </location>
</feature>
<dbReference type="InterPro" id="IPR006990">
    <property type="entry name" value="Tweety"/>
</dbReference>
<dbReference type="EMBL" id="GGMS01015569">
    <property type="protein sequence ID" value="MBY84772.1"/>
    <property type="molecule type" value="Transcribed_RNA"/>
</dbReference>
<sequence>MARMLQENVVTYKTPALAHIFHSFPHLNVSGHHVNSAFAPRSELYLESLGILGSIPSVWLIITMFLLLIYLMTRCCDRKPRPRHSIVVLKWTLAIFTVLSCGAVGVSLYGNDDLHNGVVQFQTSARALDDLIISVKNQTLDIEILLQVNIHDKLTSIEDIIDLPVPNLTARAQIVTALNTLIGNAASTLTNIRGISSSLRGVYLTSFIDDVYLMESIRWPLTMGVLSILLVFCVILLFGVARHSRCALIMFSVFGLFAVIISWLTASIYLTAAVALGDFCVNPNEWLERDWTPSSLRPDTLSFYTTCEGSNNPTGSTRTNPFGMAIRHASTSVDATNYQLDIVTRLAKTLYPPSTTKEDMPLLLQRIRMDVENAARMVSALPASLECRQIHVQYNRALHATCDLALFGLALMLVASIVSGIFFTILVWLDSHTWIYIRKKQDYAKAEERDPFLGRPGSTASSSQSHGHQMTTLTRNQGPRDEYGMGSGIATLNGRNGGYMHEGGPSKVGPQYATLNRKFRTLEHPSARGAPHPPPSFRGVPTYSNTLGYNRKPNQSNDRQYSTLSRKCKTLESSDFY</sequence>
<evidence type="ECO:0000256" key="8">
    <source>
        <dbReference type="ARBA" id="ARBA00023136"/>
    </source>
</evidence>
<feature type="transmembrane region" description="Helical" evidence="13">
    <location>
        <begin position="219"/>
        <end position="241"/>
    </location>
</feature>
<keyword evidence="4" id="KW-1003">Cell membrane</keyword>
<evidence type="ECO:0000256" key="11">
    <source>
        <dbReference type="ARBA" id="ARBA00023214"/>
    </source>
</evidence>
<evidence type="ECO:0000256" key="13">
    <source>
        <dbReference type="RuleBase" id="RU361114"/>
    </source>
</evidence>
<dbReference type="OrthoDB" id="187568at2759"/>
<evidence type="ECO:0000256" key="5">
    <source>
        <dbReference type="ARBA" id="ARBA00022692"/>
    </source>
</evidence>
<dbReference type="GO" id="GO:0005229">
    <property type="term" value="F:intracellularly calcium-gated chloride channel activity"/>
    <property type="evidence" value="ECO:0007669"/>
    <property type="project" value="TreeGrafter"/>
</dbReference>
<keyword evidence="8 13" id="KW-0472">Membrane</keyword>
<reference evidence="17" key="2">
    <citation type="submission" date="2025-04" db="UniProtKB">
        <authorList>
            <consortium name="RefSeq"/>
        </authorList>
    </citation>
    <scope>IDENTIFICATION</scope>
    <source>
        <tissue evidence="17">Whole body</tissue>
    </source>
</reference>
<evidence type="ECO:0000256" key="12">
    <source>
        <dbReference type="ARBA" id="ARBA00023303"/>
    </source>
</evidence>
<gene>
    <name evidence="15" type="primary">tty</name>
    <name evidence="17" type="synonym">LOC112690460</name>
    <name evidence="15" type="ORF">g.181481</name>
</gene>
<evidence type="ECO:0000256" key="3">
    <source>
        <dbReference type="ARBA" id="ARBA00022448"/>
    </source>
</evidence>
<reference evidence="15" key="1">
    <citation type="submission" date="2018-04" db="EMBL/GenBank/DDBJ databases">
        <title>Transcriptome assembly of Sipha flava.</title>
        <authorList>
            <person name="Scully E.D."/>
            <person name="Geib S.M."/>
            <person name="Palmer N.A."/>
            <person name="Koch K."/>
            <person name="Bradshaw J."/>
            <person name="Heng-Moss T."/>
            <person name="Sarath G."/>
        </authorList>
    </citation>
    <scope>NUCLEOTIDE SEQUENCE</scope>
</reference>
<comment type="function">
    <text evidence="13">Probable chloride channel.</text>
</comment>
<keyword evidence="12 13" id="KW-0407">Ion channel</keyword>
<dbReference type="RefSeq" id="XP_025420264.1">
    <property type="nucleotide sequence ID" value="XM_025564479.1"/>
</dbReference>
<dbReference type="CDD" id="cd07912">
    <property type="entry name" value="Tweety_N"/>
    <property type="match status" value="1"/>
</dbReference>
<evidence type="ECO:0000256" key="9">
    <source>
        <dbReference type="ARBA" id="ARBA00023173"/>
    </source>
</evidence>